<dbReference type="GO" id="GO:0000293">
    <property type="term" value="F:ferric-chelate reductase activity"/>
    <property type="evidence" value="ECO:0007669"/>
    <property type="project" value="TreeGrafter"/>
</dbReference>
<dbReference type="GO" id="GO:0006826">
    <property type="term" value="P:iron ion transport"/>
    <property type="evidence" value="ECO:0007669"/>
    <property type="project" value="TreeGrafter"/>
</dbReference>
<dbReference type="PANTHER" id="PTHR32361">
    <property type="entry name" value="FERRIC/CUPRIC REDUCTASE TRANSMEMBRANE COMPONENT"/>
    <property type="match status" value="1"/>
</dbReference>
<dbReference type="InterPro" id="IPR039261">
    <property type="entry name" value="FNR_nucleotide-bd"/>
</dbReference>
<dbReference type="InterPro" id="IPR017927">
    <property type="entry name" value="FAD-bd_FR_type"/>
</dbReference>
<dbReference type="Pfam" id="PF08022">
    <property type="entry name" value="FAD_binding_8"/>
    <property type="match status" value="1"/>
</dbReference>
<dbReference type="GO" id="GO:0006879">
    <property type="term" value="P:intracellular iron ion homeostasis"/>
    <property type="evidence" value="ECO:0007669"/>
    <property type="project" value="TreeGrafter"/>
</dbReference>
<dbReference type="PANTHER" id="PTHR32361:SF9">
    <property type="entry name" value="FERRIC REDUCTASE TRANSMEMBRANE COMPONENT 3-RELATED"/>
    <property type="match status" value="1"/>
</dbReference>
<dbReference type="Proteomes" id="UP000807769">
    <property type="component" value="Unassembled WGS sequence"/>
</dbReference>
<keyword evidence="2" id="KW-1133">Transmembrane helix</keyword>
<dbReference type="RefSeq" id="XP_041186892.1">
    <property type="nucleotide sequence ID" value="XM_041341161.1"/>
</dbReference>
<feature type="transmembrane region" description="Helical" evidence="2">
    <location>
        <begin position="12"/>
        <end position="30"/>
    </location>
</feature>
<evidence type="ECO:0000256" key="1">
    <source>
        <dbReference type="ARBA" id="ARBA00022448"/>
    </source>
</evidence>
<feature type="domain" description="FAD-binding FR-type" evidence="3">
    <location>
        <begin position="82"/>
        <end position="235"/>
    </location>
</feature>
<organism evidence="4 5">
    <name type="scientific">Suillus subaureus</name>
    <dbReference type="NCBI Taxonomy" id="48587"/>
    <lineage>
        <taxon>Eukaryota</taxon>
        <taxon>Fungi</taxon>
        <taxon>Dikarya</taxon>
        <taxon>Basidiomycota</taxon>
        <taxon>Agaricomycotina</taxon>
        <taxon>Agaricomycetes</taxon>
        <taxon>Agaricomycetidae</taxon>
        <taxon>Boletales</taxon>
        <taxon>Suillineae</taxon>
        <taxon>Suillaceae</taxon>
        <taxon>Suillus</taxon>
    </lineage>
</organism>
<gene>
    <name evidence="4" type="ORF">BJ212DRAFT_1486748</name>
</gene>
<name>A0A9P7DW33_9AGAM</name>
<proteinExistence type="predicted"/>
<comment type="caution">
    <text evidence="4">The sequence shown here is derived from an EMBL/GenBank/DDBJ whole genome shotgun (WGS) entry which is preliminary data.</text>
</comment>
<evidence type="ECO:0000313" key="4">
    <source>
        <dbReference type="EMBL" id="KAG1804324.1"/>
    </source>
</evidence>
<sequence>MELIESFPLSEASLRAGITVMAAFFILIIVSLRPVRTGAYEVFFYIHFVGIGWNPVYFWWEDITTPKVLTNRGSYWIWPSFVFWALDRFIRVVRLVVFNHSYFKSEAGTMDAATELLPEDIVRLRLRRPPHFHWSPGHTAYLIMPSVSTLPFEAHPFTIVSFDSSFLSTARPEDQSGSGENYGAQVLGSSALFWKELVFSVNMHGGFTKRLKEVVVTKGEVKVFVDGFYGLFSDLGFYNTFVFVAEYVQRIEEALIKAVQLARSSLTVSIRIFDTGSPSTSQYMEEDFSLSNPTEKNGTPEQVLTRKGSITSSMLFSLCGVKMESGRADLDALLKEEVSMASGSMSVSVCGSQGIVHVVRHALRLPVSGLSSILSGGLSETPYVESFGHA</sequence>
<dbReference type="EMBL" id="JABBWG010000059">
    <property type="protein sequence ID" value="KAG1804324.1"/>
    <property type="molecule type" value="Genomic_DNA"/>
</dbReference>
<dbReference type="GeneID" id="64635177"/>
<protein>
    <recommendedName>
        <fullName evidence="3">FAD-binding FR-type domain-containing protein</fullName>
    </recommendedName>
</protein>
<reference evidence="4" key="1">
    <citation type="journal article" date="2020" name="New Phytol.">
        <title>Comparative genomics reveals dynamic genome evolution in host specialist ectomycorrhizal fungi.</title>
        <authorList>
            <person name="Lofgren L.A."/>
            <person name="Nguyen N.H."/>
            <person name="Vilgalys R."/>
            <person name="Ruytinx J."/>
            <person name="Liao H.L."/>
            <person name="Branco S."/>
            <person name="Kuo A."/>
            <person name="LaButti K."/>
            <person name="Lipzen A."/>
            <person name="Andreopoulos W."/>
            <person name="Pangilinan J."/>
            <person name="Riley R."/>
            <person name="Hundley H."/>
            <person name="Na H."/>
            <person name="Barry K."/>
            <person name="Grigoriev I.V."/>
            <person name="Stajich J.E."/>
            <person name="Kennedy P.G."/>
        </authorList>
    </citation>
    <scope>NUCLEOTIDE SEQUENCE</scope>
    <source>
        <strain evidence="4">MN1</strain>
    </source>
</reference>
<feature type="transmembrane region" description="Helical" evidence="2">
    <location>
        <begin position="42"/>
        <end position="60"/>
    </location>
</feature>
<evidence type="ECO:0000313" key="5">
    <source>
        <dbReference type="Proteomes" id="UP000807769"/>
    </source>
</evidence>
<dbReference type="InterPro" id="IPR051410">
    <property type="entry name" value="Ferric/Cupric_Reductase"/>
</dbReference>
<keyword evidence="2" id="KW-0472">Membrane</keyword>
<evidence type="ECO:0000259" key="3">
    <source>
        <dbReference type="PROSITE" id="PS51384"/>
    </source>
</evidence>
<dbReference type="PROSITE" id="PS51384">
    <property type="entry name" value="FAD_FR"/>
    <property type="match status" value="1"/>
</dbReference>
<evidence type="ECO:0000256" key="2">
    <source>
        <dbReference type="SAM" id="Phobius"/>
    </source>
</evidence>
<keyword evidence="5" id="KW-1185">Reference proteome</keyword>
<keyword evidence="2" id="KW-0812">Transmembrane</keyword>
<accession>A0A9P7DW33</accession>
<dbReference type="InterPro" id="IPR013112">
    <property type="entry name" value="FAD-bd_8"/>
</dbReference>
<dbReference type="GO" id="GO:0005886">
    <property type="term" value="C:plasma membrane"/>
    <property type="evidence" value="ECO:0007669"/>
    <property type="project" value="TreeGrafter"/>
</dbReference>
<keyword evidence="1" id="KW-0813">Transport</keyword>
<dbReference type="Gene3D" id="3.40.50.80">
    <property type="entry name" value="Nucleotide-binding domain of ferredoxin-NADP reductase (FNR) module"/>
    <property type="match status" value="1"/>
</dbReference>
<dbReference type="AlphaFoldDB" id="A0A9P7DW33"/>
<dbReference type="GO" id="GO:0015677">
    <property type="term" value="P:copper ion import"/>
    <property type="evidence" value="ECO:0007669"/>
    <property type="project" value="TreeGrafter"/>
</dbReference>
<dbReference type="OrthoDB" id="4494341at2759"/>